<dbReference type="PROSITE" id="PS50977">
    <property type="entry name" value="HTH_TETR_2"/>
    <property type="match status" value="1"/>
</dbReference>
<dbReference type="STRING" id="1300342.I596_98"/>
<dbReference type="InterPro" id="IPR001647">
    <property type="entry name" value="HTH_TetR"/>
</dbReference>
<dbReference type="Proteomes" id="UP000076830">
    <property type="component" value="Chromosome"/>
</dbReference>
<dbReference type="KEGG" id="dko:I596_98"/>
<feature type="DNA-binding region" description="H-T-H motif" evidence="4">
    <location>
        <begin position="40"/>
        <end position="59"/>
    </location>
</feature>
<dbReference type="Gene3D" id="1.10.357.10">
    <property type="entry name" value="Tetracycline Repressor, domain 2"/>
    <property type="match status" value="1"/>
</dbReference>
<sequence>MNKTRSEVVEKAASDKPRVRDRIFETASELFYRHGIRAVGVDAIASEAGTNKMSFYRSFPSKDDLVAEYLCGQQREYWQWWDEIVAPHAGNPRRQIEALIESTVDLARIKAKAAAGCNTARGCALGNAAVEIPQDNERLCDIVHNYKSEIRRRLRQLAAEAGAREPDTLGDALMLLLEGGFYTRLTFPDNSGPITSITKAAACLLDSCTCTAIAPDAPAKKR</sequence>
<keyword evidence="1" id="KW-0805">Transcription regulation</keyword>
<dbReference type="PRINTS" id="PR00455">
    <property type="entry name" value="HTHTETR"/>
</dbReference>
<dbReference type="GO" id="GO:0003677">
    <property type="term" value="F:DNA binding"/>
    <property type="evidence" value="ECO:0007669"/>
    <property type="project" value="UniProtKB-UniRule"/>
</dbReference>
<evidence type="ECO:0000256" key="2">
    <source>
        <dbReference type="ARBA" id="ARBA00023125"/>
    </source>
</evidence>
<dbReference type="RefSeq" id="WP_067642623.1">
    <property type="nucleotide sequence ID" value="NZ_CP015249.1"/>
</dbReference>
<dbReference type="AlphaFoldDB" id="A0A167G479"/>
<evidence type="ECO:0000313" key="6">
    <source>
        <dbReference type="EMBL" id="ANB16138.1"/>
    </source>
</evidence>
<gene>
    <name evidence="6" type="ORF">I596_98</name>
</gene>
<proteinExistence type="predicted"/>
<dbReference type="PATRIC" id="fig|1300342.3.peg.97"/>
<evidence type="ECO:0000256" key="3">
    <source>
        <dbReference type="ARBA" id="ARBA00023163"/>
    </source>
</evidence>
<keyword evidence="3" id="KW-0804">Transcription</keyword>
<protein>
    <submittedName>
        <fullName evidence="6">Transcriptional regulator, TetR family</fullName>
    </submittedName>
</protein>
<keyword evidence="2 4" id="KW-0238">DNA-binding</keyword>
<dbReference type="OrthoDB" id="116240at2"/>
<dbReference type="PANTHER" id="PTHR47506:SF1">
    <property type="entry name" value="HTH-TYPE TRANSCRIPTIONAL REGULATOR YJDC"/>
    <property type="match status" value="1"/>
</dbReference>
<dbReference type="PANTHER" id="PTHR47506">
    <property type="entry name" value="TRANSCRIPTIONAL REGULATORY PROTEIN"/>
    <property type="match status" value="1"/>
</dbReference>
<keyword evidence="7" id="KW-1185">Reference proteome</keyword>
<accession>A0A167G479</accession>
<evidence type="ECO:0000256" key="4">
    <source>
        <dbReference type="PROSITE-ProRule" id="PRU00335"/>
    </source>
</evidence>
<dbReference type="InterPro" id="IPR009057">
    <property type="entry name" value="Homeodomain-like_sf"/>
</dbReference>
<evidence type="ECO:0000259" key="5">
    <source>
        <dbReference type="PROSITE" id="PS50977"/>
    </source>
</evidence>
<reference evidence="6 7" key="1">
    <citation type="submission" date="2016-04" db="EMBL/GenBank/DDBJ databases">
        <title>Complete genome sequence of Dokdonella koreensis DS-123T.</title>
        <authorList>
            <person name="Kim J.F."/>
            <person name="Lee H."/>
            <person name="Kwak M.-J."/>
        </authorList>
    </citation>
    <scope>NUCLEOTIDE SEQUENCE [LARGE SCALE GENOMIC DNA]</scope>
    <source>
        <strain evidence="6 7">DS-123</strain>
    </source>
</reference>
<dbReference type="SUPFAM" id="SSF46689">
    <property type="entry name" value="Homeodomain-like"/>
    <property type="match status" value="1"/>
</dbReference>
<dbReference type="Pfam" id="PF00440">
    <property type="entry name" value="TetR_N"/>
    <property type="match status" value="1"/>
</dbReference>
<feature type="domain" description="HTH tetR-type" evidence="5">
    <location>
        <begin position="17"/>
        <end position="77"/>
    </location>
</feature>
<dbReference type="EMBL" id="CP015249">
    <property type="protein sequence ID" value="ANB16138.1"/>
    <property type="molecule type" value="Genomic_DNA"/>
</dbReference>
<dbReference type="InterPro" id="IPR036271">
    <property type="entry name" value="Tet_transcr_reg_TetR-rel_C_sf"/>
</dbReference>
<organism evidence="6 7">
    <name type="scientific">Dokdonella koreensis DS-123</name>
    <dbReference type="NCBI Taxonomy" id="1300342"/>
    <lineage>
        <taxon>Bacteria</taxon>
        <taxon>Pseudomonadati</taxon>
        <taxon>Pseudomonadota</taxon>
        <taxon>Gammaproteobacteria</taxon>
        <taxon>Lysobacterales</taxon>
        <taxon>Rhodanobacteraceae</taxon>
        <taxon>Dokdonella</taxon>
    </lineage>
</organism>
<name>A0A167G479_9GAMM</name>
<dbReference type="SUPFAM" id="SSF48498">
    <property type="entry name" value="Tetracyclin repressor-like, C-terminal domain"/>
    <property type="match status" value="1"/>
</dbReference>
<evidence type="ECO:0000256" key="1">
    <source>
        <dbReference type="ARBA" id="ARBA00023015"/>
    </source>
</evidence>
<evidence type="ECO:0000313" key="7">
    <source>
        <dbReference type="Proteomes" id="UP000076830"/>
    </source>
</evidence>